<dbReference type="EMBL" id="CP089982">
    <property type="protein sequence ID" value="WXA93276.1"/>
    <property type="molecule type" value="Genomic_DNA"/>
</dbReference>
<gene>
    <name evidence="1" type="ORF">LZC95_43340</name>
</gene>
<dbReference type="Proteomes" id="UP001379533">
    <property type="component" value="Chromosome"/>
</dbReference>
<proteinExistence type="predicted"/>
<name>A0ABZ2KA85_9BACT</name>
<reference evidence="1 2" key="1">
    <citation type="submission" date="2021-12" db="EMBL/GenBank/DDBJ databases">
        <title>Discovery of the Pendulisporaceae a myxobacterial family with distinct sporulation behavior and unique specialized metabolism.</title>
        <authorList>
            <person name="Garcia R."/>
            <person name="Popoff A."/>
            <person name="Bader C.D."/>
            <person name="Loehr J."/>
            <person name="Walesch S."/>
            <person name="Walt C."/>
            <person name="Boldt J."/>
            <person name="Bunk B."/>
            <person name="Haeckl F.J.F.P.J."/>
            <person name="Gunesch A.P."/>
            <person name="Birkelbach J."/>
            <person name="Nuebel U."/>
            <person name="Pietschmann T."/>
            <person name="Bach T."/>
            <person name="Mueller R."/>
        </authorList>
    </citation>
    <scope>NUCLEOTIDE SEQUENCE [LARGE SCALE GENOMIC DNA]</scope>
    <source>
        <strain evidence="1 2">MSr12523</strain>
    </source>
</reference>
<evidence type="ECO:0000313" key="2">
    <source>
        <dbReference type="Proteomes" id="UP001379533"/>
    </source>
</evidence>
<dbReference type="RefSeq" id="WP_394843876.1">
    <property type="nucleotide sequence ID" value="NZ_CP089982.1"/>
</dbReference>
<organism evidence="1 2">
    <name type="scientific">Pendulispora brunnea</name>
    <dbReference type="NCBI Taxonomy" id="2905690"/>
    <lineage>
        <taxon>Bacteria</taxon>
        <taxon>Pseudomonadati</taxon>
        <taxon>Myxococcota</taxon>
        <taxon>Myxococcia</taxon>
        <taxon>Myxococcales</taxon>
        <taxon>Sorangiineae</taxon>
        <taxon>Pendulisporaceae</taxon>
        <taxon>Pendulispora</taxon>
    </lineage>
</organism>
<sequence length="408" mass="46502">MTRTSEARSSVNITSLVMDLARDVEYAWQQADYDNVELAVIADRALVEHALHESISWMDIVRWVNIEPNLPKQHNIEATFGQPPVTLYEGRRFYIEALFWLDGSPAVHSHSFAGAFQVFEGTSLHSVYEFEERQRVNADFRIGDMRCTKAEYLHRGDVRRILPGDEFIHSTFHLDVPSVSLVVRTRHSTPRDSSGDRQFTFFRPGMARASHFQDDAVTRRCQLLKMLGMLGHDDYDAELLRLVEADDFESMIRYLEVDLELRRDIESIAAILSRVGTKHGKKTRLLLHAILNSAREQTICGLRKTVQDARLRRFLAVAMVAWDRKSALALLEEGFPNESPIDVTVECAMRLAKDHRDLSGVRLASDDAGILREILSDNPSNELIDRQQVAAIRSRLLFPSVMAVFVNP</sequence>
<evidence type="ECO:0008006" key="3">
    <source>
        <dbReference type="Google" id="ProtNLM"/>
    </source>
</evidence>
<dbReference type="Gene3D" id="2.60.120.10">
    <property type="entry name" value="Jelly Rolls"/>
    <property type="match status" value="1"/>
</dbReference>
<evidence type="ECO:0000313" key="1">
    <source>
        <dbReference type="EMBL" id="WXA93276.1"/>
    </source>
</evidence>
<dbReference type="SUPFAM" id="SSF51182">
    <property type="entry name" value="RmlC-like cupins"/>
    <property type="match status" value="1"/>
</dbReference>
<keyword evidence="2" id="KW-1185">Reference proteome</keyword>
<dbReference type="InterPro" id="IPR014710">
    <property type="entry name" value="RmlC-like_jellyroll"/>
</dbReference>
<accession>A0ABZ2KA85</accession>
<protein>
    <recommendedName>
        <fullName evidence="3">HEAT repeat domain-containing protein</fullName>
    </recommendedName>
</protein>
<dbReference type="InterPro" id="IPR011051">
    <property type="entry name" value="RmlC_Cupin_sf"/>
</dbReference>